<comment type="similarity">
    <text evidence="2">Belongs to the VPS54 family.</text>
</comment>
<dbReference type="PANTHER" id="PTHR12965:SF0">
    <property type="entry name" value="VACUOLAR PROTEIN SORTING-ASSOCIATED PROTEIN 54"/>
    <property type="match status" value="1"/>
</dbReference>
<dbReference type="GO" id="GO:0019905">
    <property type="term" value="F:syntaxin binding"/>
    <property type="evidence" value="ECO:0007669"/>
    <property type="project" value="TreeGrafter"/>
</dbReference>
<feature type="compositionally biased region" description="Basic and acidic residues" evidence="9">
    <location>
        <begin position="165"/>
        <end position="185"/>
    </location>
</feature>
<dbReference type="InterPro" id="IPR019515">
    <property type="entry name" value="VPS54_N"/>
</dbReference>
<dbReference type="GO" id="GO:0015031">
    <property type="term" value="P:protein transport"/>
    <property type="evidence" value="ECO:0007669"/>
    <property type="project" value="UniProtKB-KW"/>
</dbReference>
<feature type="region of interest" description="Disordered" evidence="9">
    <location>
        <begin position="549"/>
        <end position="576"/>
    </location>
</feature>
<reference evidence="12 13" key="1">
    <citation type="submission" date="2015-01" db="EMBL/GenBank/DDBJ databases">
        <title>The Genome Sequence of Ochroconis gallopava CBS43764.</title>
        <authorList>
            <consortium name="The Broad Institute Genomics Platform"/>
            <person name="Cuomo C."/>
            <person name="de Hoog S."/>
            <person name="Gorbushina A."/>
            <person name="Stielow B."/>
            <person name="Teixiera M."/>
            <person name="Abouelleil A."/>
            <person name="Chapman S.B."/>
            <person name="Priest M."/>
            <person name="Young S.K."/>
            <person name="Wortman J."/>
            <person name="Nusbaum C."/>
            <person name="Birren B."/>
        </authorList>
    </citation>
    <scope>NUCLEOTIDE SEQUENCE [LARGE SCALE GENOMIC DNA]</scope>
    <source>
        <strain evidence="12 13">CBS 43764</strain>
    </source>
</reference>
<dbReference type="InterPro" id="IPR039745">
    <property type="entry name" value="Vps54"/>
</dbReference>
<gene>
    <name evidence="12" type="ORF">PV09_07092</name>
</gene>
<feature type="region of interest" description="Disordered" evidence="9">
    <location>
        <begin position="627"/>
        <end position="665"/>
    </location>
</feature>
<evidence type="ECO:0000256" key="8">
    <source>
        <dbReference type="SAM" id="Coils"/>
    </source>
</evidence>
<dbReference type="GO" id="GO:0000938">
    <property type="term" value="C:GARP complex"/>
    <property type="evidence" value="ECO:0007669"/>
    <property type="project" value="InterPro"/>
</dbReference>
<evidence type="ECO:0000313" key="13">
    <source>
        <dbReference type="Proteomes" id="UP000053259"/>
    </source>
</evidence>
<dbReference type="HOGENOM" id="CLU_003094_1_0_1"/>
<comment type="subcellular location">
    <subcellularLocation>
        <location evidence="1">Golgi apparatus</location>
        <location evidence="1">trans-Golgi network</location>
    </subcellularLocation>
</comment>
<organism evidence="12 13">
    <name type="scientific">Verruconis gallopava</name>
    <dbReference type="NCBI Taxonomy" id="253628"/>
    <lineage>
        <taxon>Eukaryota</taxon>
        <taxon>Fungi</taxon>
        <taxon>Dikarya</taxon>
        <taxon>Ascomycota</taxon>
        <taxon>Pezizomycotina</taxon>
        <taxon>Dothideomycetes</taxon>
        <taxon>Pleosporomycetidae</taxon>
        <taxon>Venturiales</taxon>
        <taxon>Sympoventuriaceae</taxon>
        <taxon>Verruconis</taxon>
    </lineage>
</organism>
<feature type="coiled-coil region" evidence="8">
    <location>
        <begin position="318"/>
        <end position="376"/>
    </location>
</feature>
<evidence type="ECO:0000313" key="12">
    <source>
        <dbReference type="EMBL" id="KIW01621.1"/>
    </source>
</evidence>
<dbReference type="FunCoup" id="A0A0D1XHC4">
    <property type="interactions" value="431"/>
</dbReference>
<feature type="compositionally biased region" description="Polar residues" evidence="9">
    <location>
        <begin position="1081"/>
        <end position="1093"/>
    </location>
</feature>
<keyword evidence="13" id="KW-1185">Reference proteome</keyword>
<dbReference type="Proteomes" id="UP000053259">
    <property type="component" value="Unassembled WGS sequence"/>
</dbReference>
<keyword evidence="6" id="KW-0333">Golgi apparatus</keyword>
<protein>
    <recommendedName>
        <fullName evidence="3">Vacuolar protein sorting-associated protein 54</fullName>
    </recommendedName>
</protein>
<feature type="domain" description="Vacuolar protein sorting-associated protein 54 C-terminal" evidence="10">
    <location>
        <begin position="836"/>
        <end position="967"/>
    </location>
</feature>
<evidence type="ECO:0000256" key="3">
    <source>
        <dbReference type="ARBA" id="ARBA00017665"/>
    </source>
</evidence>
<evidence type="ECO:0000256" key="7">
    <source>
        <dbReference type="ARBA" id="ARBA00023054"/>
    </source>
</evidence>
<dbReference type="PANTHER" id="PTHR12965">
    <property type="entry name" value="VACUOLAR PROTEIN SORTING 54"/>
    <property type="match status" value="1"/>
</dbReference>
<dbReference type="Pfam" id="PF07928">
    <property type="entry name" value="Vps54"/>
    <property type="match status" value="1"/>
</dbReference>
<dbReference type="OrthoDB" id="10259024at2759"/>
<dbReference type="InParanoid" id="A0A0D1XHC4"/>
<evidence type="ECO:0000259" key="11">
    <source>
        <dbReference type="Pfam" id="PF10475"/>
    </source>
</evidence>
<evidence type="ECO:0000256" key="9">
    <source>
        <dbReference type="SAM" id="MobiDB-lite"/>
    </source>
</evidence>
<keyword evidence="4" id="KW-0813">Transport</keyword>
<feature type="region of interest" description="Disordered" evidence="9">
    <location>
        <begin position="94"/>
        <end position="121"/>
    </location>
</feature>
<feature type="region of interest" description="Disordered" evidence="9">
    <location>
        <begin position="1081"/>
        <end position="1120"/>
    </location>
</feature>
<dbReference type="STRING" id="253628.A0A0D1XHC4"/>
<keyword evidence="5" id="KW-0653">Protein transport</keyword>
<evidence type="ECO:0000256" key="4">
    <source>
        <dbReference type="ARBA" id="ARBA00022448"/>
    </source>
</evidence>
<evidence type="ECO:0000256" key="5">
    <source>
        <dbReference type="ARBA" id="ARBA00022927"/>
    </source>
</evidence>
<dbReference type="AlphaFoldDB" id="A0A0D1XHC4"/>
<dbReference type="GO" id="GO:0006896">
    <property type="term" value="P:Golgi to vacuole transport"/>
    <property type="evidence" value="ECO:0007669"/>
    <property type="project" value="TreeGrafter"/>
</dbReference>
<feature type="domain" description="Vacuolar protein sorting-associated protein 54 N-terminal" evidence="11">
    <location>
        <begin position="287"/>
        <end position="398"/>
    </location>
</feature>
<evidence type="ECO:0000256" key="1">
    <source>
        <dbReference type="ARBA" id="ARBA00004601"/>
    </source>
</evidence>
<dbReference type="RefSeq" id="XP_016211490.1">
    <property type="nucleotide sequence ID" value="XM_016360813.1"/>
</dbReference>
<dbReference type="InterPro" id="IPR012501">
    <property type="entry name" value="Vps54_C"/>
</dbReference>
<feature type="compositionally biased region" description="Low complexity" evidence="9">
    <location>
        <begin position="52"/>
        <end position="63"/>
    </location>
</feature>
<evidence type="ECO:0000259" key="10">
    <source>
        <dbReference type="Pfam" id="PF07928"/>
    </source>
</evidence>
<proteinExistence type="inferred from homology"/>
<dbReference type="VEuPathDB" id="FungiDB:PV09_07092"/>
<evidence type="ECO:0000256" key="6">
    <source>
        <dbReference type="ARBA" id="ARBA00023034"/>
    </source>
</evidence>
<name>A0A0D1XHC4_9PEZI</name>
<dbReference type="EMBL" id="KN847554">
    <property type="protein sequence ID" value="KIW01621.1"/>
    <property type="molecule type" value="Genomic_DNA"/>
</dbReference>
<evidence type="ECO:0000256" key="2">
    <source>
        <dbReference type="ARBA" id="ARBA00009150"/>
    </source>
</evidence>
<dbReference type="Pfam" id="PF10475">
    <property type="entry name" value="Vps54_N"/>
    <property type="match status" value="1"/>
</dbReference>
<accession>A0A0D1XHC4</accession>
<sequence>MANSTSSSTKQKEYFDIASPASSSPSSTPGLTGQEWGFPRHQISSRYQPRRGSTASSISAGGSVDIQPHGRLSAARDLSQNAISTLLQPPIVRTGLLPHTTAPASSTHKPPSTKDIPPVTLTNIPHVEPSVFKPYLAQVGNLYESRAKHLTDESLAFPPQWPGKSSRDDDFADASDRKLHSDQRQRPQLARESSAGTNLSTSQSSRRRGSGARRRFEVTPLSTIPQVYFEENFRLENPRTFDIVSERSELVRTPITHNDEGKDANGTAHASLGPPRKALATNAILQEKLSWYLDTVEIHLISSISAASQSFFAALGSLKQLHSEAADSVAKIKKLREDLATLDKKMAMGGLEIIRMRQRRENLRKLNDAMDQLKGVVQGATHCEELVDQGDLELALDRMSVLEDYACGQLQQTSGADSSWLVENSSLQLRDLRRLKALEGFAEGMGSLRARVGKGYETRFLDALISDLRHHVTSVSNQETMKRWAQASLRARGHATGPSVVPAYLQTNSQLRQTLSVVVHGLSRSKSLTIASATFRDAIVREMKSMIRHQLPSSSDDDADSVTSVSTAKSRALTQQDKSARLARNLRALGPDDAEELFMRMYCSVGEALRRLQTQVKMLLDVTSGQVLSPTSTAPRSPPKSPNMGSIDALSPPQITSRPRSDSTPLQEELMQAMDLSSLLGQAVDAAQTQVTKILKVRSEQSTNLPLAHFLRYFTLNRLFADECEAISGRSGASLKSVVNTHIAEYISYMSRNEREQLERTMDSDQWAAKDFAASDEKVLSQVLEAMSNDPRPWISHSYIWEDNAAQTPSGTPQINGNAAAGGSKEQAQPAIVDDERFILASSAISLLHGISRYQILVACIPSIAADVSRELNEYLRFFNSRLCQLILGAGATKSSAALPNINTKHLALASQALSFVIALIPYLREFMRRRPGMSPEKLGEYDKTKRLYQDHQVSINEKLVEIMSARATRHVKSMKDIDWDNDRSQVSKYMETLTKETSVLQRTLGRYLPEHHVRGIMVPVFASYREQWGDAFRQAHISTEAGKARLLRDAEHFESKLGKLDGAADTGAYLVRLVRERTIASTPSSRPLNTTEGEGESNPAEKQTVKAAADASSREDSTT</sequence>
<dbReference type="GO" id="GO:0042147">
    <property type="term" value="P:retrograde transport, endosome to Golgi"/>
    <property type="evidence" value="ECO:0007669"/>
    <property type="project" value="InterPro"/>
</dbReference>
<feature type="compositionally biased region" description="Low complexity" evidence="9">
    <location>
        <begin position="18"/>
        <end position="27"/>
    </location>
</feature>
<feature type="region of interest" description="Disordered" evidence="9">
    <location>
        <begin position="1"/>
        <end position="68"/>
    </location>
</feature>
<dbReference type="GO" id="GO:0005829">
    <property type="term" value="C:cytosol"/>
    <property type="evidence" value="ECO:0007669"/>
    <property type="project" value="GOC"/>
</dbReference>
<feature type="region of interest" description="Disordered" evidence="9">
    <location>
        <begin position="154"/>
        <end position="216"/>
    </location>
</feature>
<keyword evidence="7 8" id="KW-0175">Coiled coil</keyword>
<dbReference type="GeneID" id="27315065"/>
<feature type="compositionally biased region" description="Polar residues" evidence="9">
    <location>
        <begin position="653"/>
        <end position="665"/>
    </location>
</feature>